<dbReference type="InterPro" id="IPR029044">
    <property type="entry name" value="Nucleotide-diphossugar_trans"/>
</dbReference>
<protein>
    <submittedName>
        <fullName evidence="4">Glycosyltransferase family A protein</fullName>
    </submittedName>
</protein>
<reference evidence="5" key="1">
    <citation type="journal article" date="2019" name="Int. J. Syst. Evol. Microbiol.">
        <title>The Global Catalogue of Microorganisms (GCM) 10K type strain sequencing project: providing services to taxonomists for standard genome sequencing and annotation.</title>
        <authorList>
            <consortium name="The Broad Institute Genomics Platform"/>
            <consortium name="The Broad Institute Genome Sequencing Center for Infectious Disease"/>
            <person name="Wu L."/>
            <person name="Ma J."/>
        </authorList>
    </citation>
    <scope>NUCLEOTIDE SEQUENCE [LARGE SCALE GENOMIC DNA]</scope>
    <source>
        <strain evidence="5">KACC 14249</strain>
    </source>
</reference>
<name>A0ABW1JH23_9ACTN</name>
<dbReference type="SUPFAM" id="SSF53448">
    <property type="entry name" value="Nucleotide-diphospho-sugar transferases"/>
    <property type="match status" value="1"/>
</dbReference>
<sequence length="638" mass="71881">MVKVSVIVPVYNPGPHLDRLLTSLDAQSMRVEDLELVFVDDGSTDDSPARLHAYADRRANTVVRTIPNSGWPGTPRNLGTDLAQGEYVFFADHDDEFFPESLVRMYASARDNGADIVYGKVVTEGMTTPFWPLSYRNVADGDLVDDHLLISRMTHKLFRRAFLVEHDIRFPERQVRLEDHFFMARAMPLARVISVVADYPCYRWVLRNDGTNNSANQQKFPHYWDNLAETVQTFSDTVGPGRVNDAALAWSGRRMLLHARPAEYLASSEEEQAAVVAPLYDLVPRLLPADVEPLVPVLARWRLNALRRQDRTRFDQAQEFSRDLTMPVRLEDVRWVGSSLELSASARLLDATGEPVRLLRDGDDLLLDVDDPSQRWRLLPPDLGELELTVRHRPSSIEWPLPGRSVLELGDEDGRPTPTVRWTGRVDPWSGVFQQQLEDGLWDVLARVSFLGEPRVQRLAVDGDVDLEATVEDPGGTHRAHAYVTKGGTLALRLSAKPAPRPRVIGTEWREGVLRLVLAEPADGATRVLVRRRNEPELALAPLVPDGRSVTISFPPSSGGQIFDLWLRSGEEGAPERRLVHDLAYGVPCWPPLACYRTEHGSFSVRDERRPATAPTTRRRPRPNRRVARRISQLLGRG</sequence>
<dbReference type="Pfam" id="PF00535">
    <property type="entry name" value="Glycos_transf_2"/>
    <property type="match status" value="1"/>
</dbReference>
<dbReference type="InterPro" id="IPR001173">
    <property type="entry name" value="Glyco_trans_2-like"/>
</dbReference>
<dbReference type="Proteomes" id="UP001596189">
    <property type="component" value="Unassembled WGS sequence"/>
</dbReference>
<dbReference type="CDD" id="cd00761">
    <property type="entry name" value="Glyco_tranf_GTA_type"/>
    <property type="match status" value="1"/>
</dbReference>
<dbReference type="EMBL" id="JBHSRD010000004">
    <property type="protein sequence ID" value="MFC6008197.1"/>
    <property type="molecule type" value="Genomic_DNA"/>
</dbReference>
<comment type="caution">
    <text evidence="4">The sequence shown here is derived from an EMBL/GenBank/DDBJ whole genome shotgun (WGS) entry which is preliminary data.</text>
</comment>
<keyword evidence="5" id="KW-1185">Reference proteome</keyword>
<organism evidence="4 5">
    <name type="scientific">Angustibacter luteus</name>
    <dbReference type="NCBI Taxonomy" id="658456"/>
    <lineage>
        <taxon>Bacteria</taxon>
        <taxon>Bacillati</taxon>
        <taxon>Actinomycetota</taxon>
        <taxon>Actinomycetes</taxon>
        <taxon>Kineosporiales</taxon>
        <taxon>Kineosporiaceae</taxon>
    </lineage>
</organism>
<accession>A0ABW1JH23</accession>
<feature type="region of interest" description="Disordered" evidence="1">
    <location>
        <begin position="606"/>
        <end position="625"/>
    </location>
</feature>
<dbReference type="InterPro" id="IPR054028">
    <property type="entry name" value="TarS/TarP_linker"/>
</dbReference>
<evidence type="ECO:0000256" key="1">
    <source>
        <dbReference type="SAM" id="MobiDB-lite"/>
    </source>
</evidence>
<evidence type="ECO:0000313" key="4">
    <source>
        <dbReference type="EMBL" id="MFC6008197.1"/>
    </source>
</evidence>
<feature type="domain" description="Glycosyltransferase 2-like" evidence="2">
    <location>
        <begin position="5"/>
        <end position="147"/>
    </location>
</feature>
<evidence type="ECO:0000313" key="5">
    <source>
        <dbReference type="Proteomes" id="UP001596189"/>
    </source>
</evidence>
<proteinExistence type="predicted"/>
<dbReference type="PANTHER" id="PTHR22916">
    <property type="entry name" value="GLYCOSYLTRANSFERASE"/>
    <property type="match status" value="1"/>
</dbReference>
<evidence type="ECO:0000259" key="2">
    <source>
        <dbReference type="Pfam" id="PF00535"/>
    </source>
</evidence>
<evidence type="ECO:0000259" key="3">
    <source>
        <dbReference type="Pfam" id="PF22181"/>
    </source>
</evidence>
<dbReference type="RefSeq" id="WP_345715110.1">
    <property type="nucleotide sequence ID" value="NZ_BAABFP010000002.1"/>
</dbReference>
<gene>
    <name evidence="4" type="ORF">ACFQDO_13760</name>
</gene>
<dbReference type="Gene3D" id="3.90.550.10">
    <property type="entry name" value="Spore Coat Polysaccharide Biosynthesis Protein SpsA, Chain A"/>
    <property type="match status" value="1"/>
</dbReference>
<dbReference type="Pfam" id="PF22181">
    <property type="entry name" value="TarS_linker"/>
    <property type="match status" value="1"/>
</dbReference>
<dbReference type="PANTHER" id="PTHR22916:SF3">
    <property type="entry name" value="UDP-GLCNAC:BETAGAL BETA-1,3-N-ACETYLGLUCOSAMINYLTRANSFERASE-LIKE PROTEIN 1"/>
    <property type="match status" value="1"/>
</dbReference>
<feature type="domain" description="TarS/TarP linker" evidence="3">
    <location>
        <begin position="222"/>
        <end position="314"/>
    </location>
</feature>